<organism evidence="9 10">
    <name type="scientific">Tieghemiomyces parasiticus</name>
    <dbReference type="NCBI Taxonomy" id="78921"/>
    <lineage>
        <taxon>Eukaryota</taxon>
        <taxon>Fungi</taxon>
        <taxon>Fungi incertae sedis</taxon>
        <taxon>Zoopagomycota</taxon>
        <taxon>Kickxellomycotina</taxon>
        <taxon>Dimargaritomycetes</taxon>
        <taxon>Dimargaritales</taxon>
        <taxon>Dimargaritaceae</taxon>
        <taxon>Tieghemiomyces</taxon>
    </lineage>
</organism>
<sequence>MSETNSVPPIPPVPRPPRRAERILRDVVVSGTTVALLFALTVLIGTGLKEWYALGYYTSALNSGPSAGPTPELGRAAAQVVGETLGTHPPVDPLMNIQLTTPALHHLVYFFGNKHNVLNVVFAKWGWAWTTGAFAAYVGAVINRRCPGSWTQFATRWAAATAYWYLLTQWAFGPSLFDRVFVGSGGQCSAGSDILTYARCRLARGTWSGGHDISGHCMLLVHASLFLWEELSPFLFNRASFTAFHPDWTRRAVAGLVYLFMALWYVLLIATATFYHNVFEKLNGLIFGVLYWLMAYHYLFPIVSYPGVPANVAADVADEETAKRA</sequence>
<keyword evidence="4" id="KW-0256">Endoplasmic reticulum</keyword>
<evidence type="ECO:0000256" key="4">
    <source>
        <dbReference type="ARBA" id="ARBA00022824"/>
    </source>
</evidence>
<evidence type="ECO:0000256" key="2">
    <source>
        <dbReference type="ARBA" id="ARBA00022692"/>
    </source>
</evidence>
<name>A0A9W8DMG5_9FUNG</name>
<dbReference type="InterPro" id="IPR019388">
    <property type="entry name" value="FIT"/>
</dbReference>
<feature type="transmembrane region" description="Helical" evidence="8">
    <location>
        <begin position="27"/>
        <end position="48"/>
    </location>
</feature>
<keyword evidence="6" id="KW-0443">Lipid metabolism</keyword>
<feature type="transmembrane region" description="Helical" evidence="8">
    <location>
        <begin position="252"/>
        <end position="275"/>
    </location>
</feature>
<dbReference type="GO" id="GO:0008654">
    <property type="term" value="P:phospholipid biosynthetic process"/>
    <property type="evidence" value="ECO:0007669"/>
    <property type="project" value="TreeGrafter"/>
</dbReference>
<protein>
    <submittedName>
        <fullName evidence="9">Uncharacterized protein</fullName>
    </submittedName>
</protein>
<dbReference type="OrthoDB" id="5579088at2759"/>
<evidence type="ECO:0000256" key="8">
    <source>
        <dbReference type="SAM" id="Phobius"/>
    </source>
</evidence>
<keyword evidence="10" id="KW-1185">Reference proteome</keyword>
<dbReference type="GO" id="GO:0010945">
    <property type="term" value="F:coenzyme A diphosphatase activity"/>
    <property type="evidence" value="ECO:0007669"/>
    <property type="project" value="InterPro"/>
</dbReference>
<comment type="caution">
    <text evidence="9">The sequence shown here is derived from an EMBL/GenBank/DDBJ whole genome shotgun (WGS) entry which is preliminary data.</text>
</comment>
<evidence type="ECO:0000256" key="7">
    <source>
        <dbReference type="ARBA" id="ARBA00023136"/>
    </source>
</evidence>
<dbReference type="PANTHER" id="PTHR23129">
    <property type="entry name" value="ACYL-COENZYME A DIPHOSPHATASE FITM2"/>
    <property type="match status" value="1"/>
</dbReference>
<comment type="subcellular location">
    <subcellularLocation>
        <location evidence="1">Endoplasmic reticulum membrane</location>
        <topology evidence="1">Multi-pass membrane protein</topology>
    </subcellularLocation>
</comment>
<dbReference type="GO" id="GO:0005789">
    <property type="term" value="C:endoplasmic reticulum membrane"/>
    <property type="evidence" value="ECO:0007669"/>
    <property type="project" value="UniProtKB-SubCell"/>
</dbReference>
<dbReference type="Pfam" id="PF10261">
    <property type="entry name" value="FIT"/>
    <property type="match status" value="1"/>
</dbReference>
<keyword evidence="2 8" id="KW-0812">Transmembrane</keyword>
<evidence type="ECO:0000256" key="1">
    <source>
        <dbReference type="ARBA" id="ARBA00004477"/>
    </source>
</evidence>
<accession>A0A9W8DMG5</accession>
<dbReference type="AlphaFoldDB" id="A0A9W8DMG5"/>
<keyword evidence="3" id="KW-0378">Hydrolase</keyword>
<feature type="transmembrane region" description="Helical" evidence="8">
    <location>
        <begin position="282"/>
        <end position="299"/>
    </location>
</feature>
<evidence type="ECO:0000256" key="3">
    <source>
        <dbReference type="ARBA" id="ARBA00022801"/>
    </source>
</evidence>
<dbReference type="GO" id="GO:0034389">
    <property type="term" value="P:lipid droplet organization"/>
    <property type="evidence" value="ECO:0007669"/>
    <property type="project" value="TreeGrafter"/>
</dbReference>
<evidence type="ECO:0000256" key="6">
    <source>
        <dbReference type="ARBA" id="ARBA00023098"/>
    </source>
</evidence>
<gene>
    <name evidence="9" type="ORF">IWQ60_010790</name>
</gene>
<proteinExistence type="predicted"/>
<dbReference type="GO" id="GO:0019915">
    <property type="term" value="P:lipid storage"/>
    <property type="evidence" value="ECO:0007669"/>
    <property type="project" value="InterPro"/>
</dbReference>
<feature type="transmembrane region" description="Helical" evidence="8">
    <location>
        <begin position="125"/>
        <end position="142"/>
    </location>
</feature>
<evidence type="ECO:0000256" key="5">
    <source>
        <dbReference type="ARBA" id="ARBA00022989"/>
    </source>
</evidence>
<evidence type="ECO:0000313" key="10">
    <source>
        <dbReference type="Proteomes" id="UP001150569"/>
    </source>
</evidence>
<reference evidence="9" key="1">
    <citation type="submission" date="2022-07" db="EMBL/GenBank/DDBJ databases">
        <title>Phylogenomic reconstructions and comparative analyses of Kickxellomycotina fungi.</title>
        <authorList>
            <person name="Reynolds N.K."/>
            <person name="Stajich J.E."/>
            <person name="Barry K."/>
            <person name="Grigoriev I.V."/>
            <person name="Crous P."/>
            <person name="Smith M.E."/>
        </authorList>
    </citation>
    <scope>NUCLEOTIDE SEQUENCE</scope>
    <source>
        <strain evidence="9">RSA 861</strain>
    </source>
</reference>
<dbReference type="EMBL" id="JANBPT010001086">
    <property type="protein sequence ID" value="KAJ1910174.1"/>
    <property type="molecule type" value="Genomic_DNA"/>
</dbReference>
<evidence type="ECO:0000313" key="9">
    <source>
        <dbReference type="EMBL" id="KAJ1910174.1"/>
    </source>
</evidence>
<dbReference type="Proteomes" id="UP001150569">
    <property type="component" value="Unassembled WGS sequence"/>
</dbReference>
<dbReference type="PANTHER" id="PTHR23129:SF0">
    <property type="entry name" value="ACYL-COENZYME A DIPHOSPHATASE FITM2"/>
    <property type="match status" value="1"/>
</dbReference>
<keyword evidence="5 8" id="KW-1133">Transmembrane helix</keyword>
<keyword evidence="7 8" id="KW-0472">Membrane</keyword>